<dbReference type="PANTHER" id="PTHR10996">
    <property type="entry name" value="2-HYDROXYACID DEHYDROGENASE-RELATED"/>
    <property type="match status" value="1"/>
</dbReference>
<dbReference type="FunFam" id="3.40.50.720:FF:000526">
    <property type="entry name" value="D-mandelate dehydrogenase, putative"/>
    <property type="match status" value="1"/>
</dbReference>
<reference evidence="5 6" key="1">
    <citation type="submission" date="2015-06" db="EMBL/GenBank/DDBJ databases">
        <title>Survival trade-offs in plant roots during colonization by closely related pathogenic and mutualistic fungi.</title>
        <authorList>
            <person name="Hacquard S."/>
            <person name="Kracher B."/>
            <person name="Hiruma K."/>
            <person name="Weinman A."/>
            <person name="Muench P."/>
            <person name="Garrido Oter R."/>
            <person name="Ver Loren van Themaat E."/>
            <person name="Dallerey J.-F."/>
            <person name="Damm U."/>
            <person name="Henrissat B."/>
            <person name="Lespinet O."/>
            <person name="Thon M."/>
            <person name="Kemen E."/>
            <person name="McHardy A.C."/>
            <person name="Schulze-Lefert P."/>
            <person name="O'Connell R.J."/>
        </authorList>
    </citation>
    <scope>NUCLEOTIDE SEQUENCE [LARGE SCALE GENOMIC DNA]</scope>
    <source>
        <strain evidence="5 6">MAFF 238704</strain>
    </source>
</reference>
<dbReference type="InterPro" id="IPR006140">
    <property type="entry name" value="D-isomer_DH_NAD-bd"/>
</dbReference>
<dbReference type="InterPro" id="IPR036291">
    <property type="entry name" value="NAD(P)-bd_dom_sf"/>
</dbReference>
<feature type="non-terminal residue" evidence="5">
    <location>
        <position position="1"/>
    </location>
</feature>
<dbReference type="Pfam" id="PF02826">
    <property type="entry name" value="2-Hacid_dh_C"/>
    <property type="match status" value="1"/>
</dbReference>
<evidence type="ECO:0000313" key="5">
    <source>
        <dbReference type="EMBL" id="KZL86399.1"/>
    </source>
</evidence>
<dbReference type="SUPFAM" id="SSF51735">
    <property type="entry name" value="NAD(P)-binding Rossmann-fold domains"/>
    <property type="match status" value="1"/>
</dbReference>
<dbReference type="Proteomes" id="UP000076584">
    <property type="component" value="Unassembled WGS sequence"/>
</dbReference>
<dbReference type="GO" id="GO:0016618">
    <property type="term" value="F:hydroxypyruvate reductase [NAD(P)H] activity"/>
    <property type="evidence" value="ECO:0007669"/>
    <property type="project" value="TreeGrafter"/>
</dbReference>
<proteinExistence type="inferred from homology"/>
<feature type="domain" description="D-isomer specific 2-hydroxyacid dehydrogenase catalytic" evidence="3">
    <location>
        <begin position="140"/>
        <end position="408"/>
    </location>
</feature>
<keyword evidence="6" id="KW-1185">Reference proteome</keyword>
<organism evidence="5 6">
    <name type="scientific">Colletotrichum incanum</name>
    <name type="common">Soybean anthracnose fungus</name>
    <dbReference type="NCBI Taxonomy" id="1573173"/>
    <lineage>
        <taxon>Eukaryota</taxon>
        <taxon>Fungi</taxon>
        <taxon>Dikarya</taxon>
        <taxon>Ascomycota</taxon>
        <taxon>Pezizomycotina</taxon>
        <taxon>Sordariomycetes</taxon>
        <taxon>Hypocreomycetidae</taxon>
        <taxon>Glomerellales</taxon>
        <taxon>Glomerellaceae</taxon>
        <taxon>Colletotrichum</taxon>
        <taxon>Colletotrichum spaethianum species complex</taxon>
    </lineage>
</organism>
<sequence length="417" mass="45637">LGTADMMESKTSRTRLSSDINVTAERSPNLLEGGFSIDCLFATVPPSLSFFGSTCDPVLSSFRIQNNPTAVTMGKPIVLQLGDDIKWNHDLYKDFTSKFEIRRSYSMPRAEFIQALKDRKFGDFFAIYRPFWNTGGEMGNWDKELISLLPSSCKIYASAGAGFDWVDTETLASRGIIYCNAAAACTESVADGAIWLILSTFRLFSWSAAAARSGDPDRFVDANKNLGAVSRNPNGFSLGIIGFGKIGRRIAEKAHKSFDMKVLYNDVVRMPAELEKPSNATYYKDMSDLLATADCVLVATPFAGKTLLDAAAISKMKRGAKLINIARGKLIEEEPLVAALKSGHLSAAGLDVHYNEPHVNKELIKMRNVEVLSHNAGASLDAHMGFERLGMENIISFAKTGRAVTPVNAHLINKSRL</sequence>
<dbReference type="GO" id="GO:0030267">
    <property type="term" value="F:glyoxylate reductase (NADPH) activity"/>
    <property type="evidence" value="ECO:0007669"/>
    <property type="project" value="TreeGrafter"/>
</dbReference>
<dbReference type="STRING" id="1573173.A0A162NX02"/>
<comment type="similarity">
    <text evidence="2">Belongs to the D-isomer specific 2-hydroxyacid dehydrogenase family.</text>
</comment>
<evidence type="ECO:0000256" key="2">
    <source>
        <dbReference type="RuleBase" id="RU003719"/>
    </source>
</evidence>
<evidence type="ECO:0000259" key="3">
    <source>
        <dbReference type="Pfam" id="PF00389"/>
    </source>
</evidence>
<dbReference type="CDD" id="cd12168">
    <property type="entry name" value="Mand_dh_like"/>
    <property type="match status" value="1"/>
</dbReference>
<gene>
    <name evidence="5" type="ORF">CI238_12856</name>
</gene>
<evidence type="ECO:0000259" key="4">
    <source>
        <dbReference type="Pfam" id="PF02826"/>
    </source>
</evidence>
<evidence type="ECO:0000313" key="6">
    <source>
        <dbReference type="Proteomes" id="UP000076584"/>
    </source>
</evidence>
<dbReference type="SUPFAM" id="SSF52283">
    <property type="entry name" value="Formate/glycerate dehydrogenase catalytic domain-like"/>
    <property type="match status" value="1"/>
</dbReference>
<dbReference type="GO" id="GO:0051287">
    <property type="term" value="F:NAD binding"/>
    <property type="evidence" value="ECO:0007669"/>
    <property type="project" value="InterPro"/>
</dbReference>
<dbReference type="AlphaFoldDB" id="A0A162NX02"/>
<feature type="domain" description="D-isomer specific 2-hydroxyacid dehydrogenase NAD-binding" evidence="4">
    <location>
        <begin position="195"/>
        <end position="376"/>
    </location>
</feature>
<name>A0A162NX02_COLIC</name>
<evidence type="ECO:0000256" key="1">
    <source>
        <dbReference type="ARBA" id="ARBA00023002"/>
    </source>
</evidence>
<dbReference type="Gene3D" id="3.40.50.720">
    <property type="entry name" value="NAD(P)-binding Rossmann-like Domain"/>
    <property type="match status" value="2"/>
</dbReference>
<protein>
    <submittedName>
        <fullName evidence="5">D-isomer specific 2-hydroxyacid dehydrogenase</fullName>
    </submittedName>
</protein>
<keyword evidence="1 2" id="KW-0560">Oxidoreductase</keyword>
<dbReference type="GO" id="GO:0005829">
    <property type="term" value="C:cytosol"/>
    <property type="evidence" value="ECO:0007669"/>
    <property type="project" value="TreeGrafter"/>
</dbReference>
<comment type="caution">
    <text evidence="5">The sequence shown here is derived from an EMBL/GenBank/DDBJ whole genome shotgun (WGS) entry which is preliminary data.</text>
</comment>
<dbReference type="Pfam" id="PF00389">
    <property type="entry name" value="2-Hacid_dh"/>
    <property type="match status" value="1"/>
</dbReference>
<dbReference type="InterPro" id="IPR006139">
    <property type="entry name" value="D-isomer_2_OHA_DH_cat_dom"/>
</dbReference>
<dbReference type="PANTHER" id="PTHR10996:SF281">
    <property type="entry name" value="D-ISOMER SPECIFIC 2-HYDROXYACID DEHYDROGENASE NAD-BINDING DOMAIN-CONTAINING PROTEIN-RELATED"/>
    <property type="match status" value="1"/>
</dbReference>
<accession>A0A162NX02</accession>
<dbReference type="InterPro" id="IPR050223">
    <property type="entry name" value="D-isomer_2-hydroxyacid_DH"/>
</dbReference>
<dbReference type="EMBL" id="LFIW01000436">
    <property type="protein sequence ID" value="KZL86399.1"/>
    <property type="molecule type" value="Genomic_DNA"/>
</dbReference>